<accession>C4L1F2</accession>
<dbReference type="Proteomes" id="UP000000716">
    <property type="component" value="Chromosome"/>
</dbReference>
<dbReference type="AlphaFoldDB" id="C4L1F2"/>
<dbReference type="SUPFAM" id="SSF54593">
    <property type="entry name" value="Glyoxalase/Bleomycin resistance protein/Dihydroxybiphenyl dioxygenase"/>
    <property type="match status" value="1"/>
</dbReference>
<keyword evidence="2" id="KW-1185">Reference proteome</keyword>
<dbReference type="STRING" id="360911.EAT1b_0165"/>
<evidence type="ECO:0000313" key="2">
    <source>
        <dbReference type="Proteomes" id="UP000000716"/>
    </source>
</evidence>
<proteinExistence type="predicted"/>
<dbReference type="InterPro" id="IPR029068">
    <property type="entry name" value="Glyas_Bleomycin-R_OHBP_Dase"/>
</dbReference>
<dbReference type="eggNOG" id="COG0346">
    <property type="taxonomic scope" value="Bacteria"/>
</dbReference>
<dbReference type="OrthoDB" id="2353168at2"/>
<gene>
    <name evidence="1" type="ordered locus">EAT1b_0165</name>
</gene>
<organism evidence="1 2">
    <name type="scientific">Exiguobacterium sp. (strain ATCC BAA-1283 / AT1b)</name>
    <dbReference type="NCBI Taxonomy" id="360911"/>
    <lineage>
        <taxon>Bacteria</taxon>
        <taxon>Bacillati</taxon>
        <taxon>Bacillota</taxon>
        <taxon>Bacilli</taxon>
        <taxon>Bacillales</taxon>
        <taxon>Bacillales Family XII. Incertae Sedis</taxon>
        <taxon>Exiguobacterium</taxon>
    </lineage>
</organism>
<dbReference type="HOGENOM" id="CLU_1303374_0_0_9"/>
<dbReference type="KEGG" id="eat:EAT1b_0165"/>
<evidence type="ECO:0008006" key="3">
    <source>
        <dbReference type="Google" id="ProtNLM"/>
    </source>
</evidence>
<dbReference type="RefSeq" id="WP_012726217.1">
    <property type="nucleotide sequence ID" value="NC_012673.1"/>
</dbReference>
<sequence length="202" mass="23532">MLFHYHVWTPHVEETEKFYASLGFQVTQRIGKKDGEFESFDPPLDWDDFREQSIQFRIIEMKRGATNITFGYGKKVMFDHIGFLISKEEKVNVLERAEEIGLTVQSNVRRTFIHTPYGFRIELQEHLDAVQSRSENRVLQLSVETKRKGLEEMLQRLFGRPVSEIIVSESNHSRLTHVNLVSDRALRVNDPNGVQVTQIIEG</sequence>
<dbReference type="Gene3D" id="3.10.180.10">
    <property type="entry name" value="2,3-Dihydroxybiphenyl 1,2-Dioxygenase, domain 1"/>
    <property type="match status" value="1"/>
</dbReference>
<evidence type="ECO:0000313" key="1">
    <source>
        <dbReference type="EMBL" id="ACQ69098.1"/>
    </source>
</evidence>
<reference evidence="1 2" key="1">
    <citation type="journal article" date="2011" name="J. Bacteriol.">
        <title>Complete genome sequence of the Thermophilic Bacterium Exiguobacterium sp. AT1b.</title>
        <authorList>
            <person name="Vishnivetskaya T.A."/>
            <person name="Lucas S."/>
            <person name="Copeland A."/>
            <person name="Lapidus A."/>
            <person name="Glavina Del Rio T."/>
            <person name="Dalin E."/>
            <person name="Tice H."/>
            <person name="Bruce D.C."/>
            <person name="Goodwin L.A."/>
            <person name="Pitluck S."/>
            <person name="Saunders E."/>
            <person name="Brettin T."/>
            <person name="Detter C."/>
            <person name="Han C."/>
            <person name="Larimer F."/>
            <person name="Land M.L."/>
            <person name="Hauser L.J."/>
            <person name="Kyrpides N.C."/>
            <person name="Ovchinnikova G."/>
            <person name="Kathariou S."/>
            <person name="Ramaley R.F."/>
            <person name="Rodrigues D.F."/>
            <person name="Hendrix C."/>
            <person name="Richardson P."/>
            <person name="Tiedje J.M."/>
        </authorList>
    </citation>
    <scope>NUCLEOTIDE SEQUENCE [LARGE SCALE GENOMIC DNA]</scope>
    <source>
        <strain evidence="2">ATCC BAA-1283 / AT1b</strain>
    </source>
</reference>
<name>C4L1F2_EXISA</name>
<dbReference type="EMBL" id="CP001615">
    <property type="protein sequence ID" value="ACQ69098.1"/>
    <property type="molecule type" value="Genomic_DNA"/>
</dbReference>
<protein>
    <recommendedName>
        <fullName evidence="3">VOC domain-containing protein</fullName>
    </recommendedName>
</protein>